<accession>A0AAD4MR25</accession>
<dbReference type="PROSITE" id="PS50181">
    <property type="entry name" value="FBOX"/>
    <property type="match status" value="1"/>
</dbReference>
<sequence>MATLPNEIYDDIAKFFKIPSHKDLVFTSRRMKSIMEPFMRREKVRKLDEAAAEHEQCIQQRRYTTFSANQLDQLEALFQTTHYPDCFMREDLAINARMSEALVQVWFQNRRSKERKIQRMASA</sequence>
<gene>
    <name evidence="6" type="ORF">DdX_16044</name>
</gene>
<dbReference type="InterPro" id="IPR050649">
    <property type="entry name" value="Paired_Homeobox_TFs"/>
</dbReference>
<feature type="domain" description="Homeobox" evidence="4">
    <location>
        <begin position="57"/>
        <end position="117"/>
    </location>
</feature>
<dbReference type="GO" id="GO:0000981">
    <property type="term" value="F:DNA-binding transcription factor activity, RNA polymerase II-specific"/>
    <property type="evidence" value="ECO:0007669"/>
    <property type="project" value="TreeGrafter"/>
</dbReference>
<evidence type="ECO:0000259" key="5">
    <source>
        <dbReference type="PROSITE" id="PS50181"/>
    </source>
</evidence>
<evidence type="ECO:0000256" key="3">
    <source>
        <dbReference type="RuleBase" id="RU000682"/>
    </source>
</evidence>
<dbReference type="Gene3D" id="1.10.10.60">
    <property type="entry name" value="Homeodomain-like"/>
    <property type="match status" value="1"/>
</dbReference>
<protein>
    <submittedName>
        <fullName evidence="6">Homeobox domain-containing protein</fullName>
    </submittedName>
</protein>
<organism evidence="6 7">
    <name type="scientific">Ditylenchus destructor</name>
    <dbReference type="NCBI Taxonomy" id="166010"/>
    <lineage>
        <taxon>Eukaryota</taxon>
        <taxon>Metazoa</taxon>
        <taxon>Ecdysozoa</taxon>
        <taxon>Nematoda</taxon>
        <taxon>Chromadorea</taxon>
        <taxon>Rhabditida</taxon>
        <taxon>Tylenchina</taxon>
        <taxon>Tylenchomorpha</taxon>
        <taxon>Sphaerularioidea</taxon>
        <taxon>Anguinidae</taxon>
        <taxon>Anguininae</taxon>
        <taxon>Ditylenchus</taxon>
    </lineage>
</organism>
<dbReference type="SUPFAM" id="SSF46689">
    <property type="entry name" value="Homeodomain-like"/>
    <property type="match status" value="1"/>
</dbReference>
<comment type="caution">
    <text evidence="6">The sequence shown here is derived from an EMBL/GenBank/DDBJ whole genome shotgun (WGS) entry which is preliminary data.</text>
</comment>
<keyword evidence="2 3" id="KW-0238">DNA-binding</keyword>
<dbReference type="PANTHER" id="PTHR24329">
    <property type="entry name" value="HOMEOBOX PROTEIN ARISTALESS"/>
    <property type="match status" value="1"/>
</dbReference>
<name>A0AAD4MR25_9BILA</name>
<dbReference type="InterPro" id="IPR009057">
    <property type="entry name" value="Homeodomain-like_sf"/>
</dbReference>
<dbReference type="InterPro" id="IPR001356">
    <property type="entry name" value="HD"/>
</dbReference>
<evidence type="ECO:0000256" key="1">
    <source>
        <dbReference type="ARBA" id="ARBA00004123"/>
    </source>
</evidence>
<dbReference type="Pfam" id="PF00046">
    <property type="entry name" value="Homeodomain"/>
    <property type="match status" value="1"/>
</dbReference>
<keyword evidence="2 3" id="KW-0539">Nucleus</keyword>
<dbReference type="CDD" id="cd00086">
    <property type="entry name" value="homeodomain"/>
    <property type="match status" value="1"/>
</dbReference>
<feature type="DNA-binding region" description="Homeobox" evidence="2">
    <location>
        <begin position="59"/>
        <end position="118"/>
    </location>
</feature>
<evidence type="ECO:0000313" key="6">
    <source>
        <dbReference type="EMBL" id="KAI1701501.1"/>
    </source>
</evidence>
<dbReference type="SMART" id="SM00389">
    <property type="entry name" value="HOX"/>
    <property type="match status" value="1"/>
</dbReference>
<dbReference type="PROSITE" id="PS50071">
    <property type="entry name" value="HOMEOBOX_2"/>
    <property type="match status" value="1"/>
</dbReference>
<dbReference type="InterPro" id="IPR001810">
    <property type="entry name" value="F-box_dom"/>
</dbReference>
<proteinExistence type="predicted"/>
<dbReference type="GO" id="GO:0005634">
    <property type="term" value="C:nucleus"/>
    <property type="evidence" value="ECO:0007669"/>
    <property type="project" value="UniProtKB-SubCell"/>
</dbReference>
<dbReference type="GO" id="GO:0000977">
    <property type="term" value="F:RNA polymerase II transcription regulatory region sequence-specific DNA binding"/>
    <property type="evidence" value="ECO:0007669"/>
    <property type="project" value="TreeGrafter"/>
</dbReference>
<dbReference type="PANTHER" id="PTHR24329:SF543">
    <property type="entry name" value="FI01017P-RELATED"/>
    <property type="match status" value="1"/>
</dbReference>
<reference evidence="6" key="1">
    <citation type="submission" date="2022-01" db="EMBL/GenBank/DDBJ databases">
        <title>Genome Sequence Resource for Two Populations of Ditylenchus destructor, the Migratory Endoparasitic Phytonematode.</title>
        <authorList>
            <person name="Zhang H."/>
            <person name="Lin R."/>
            <person name="Xie B."/>
        </authorList>
    </citation>
    <scope>NUCLEOTIDE SEQUENCE</scope>
    <source>
        <strain evidence="6">BazhouSP</strain>
    </source>
</reference>
<feature type="domain" description="F-box" evidence="5">
    <location>
        <begin position="1"/>
        <end position="47"/>
    </location>
</feature>
<keyword evidence="2 3" id="KW-0371">Homeobox</keyword>
<dbReference type="Proteomes" id="UP001201812">
    <property type="component" value="Unassembled WGS sequence"/>
</dbReference>
<evidence type="ECO:0000313" key="7">
    <source>
        <dbReference type="Proteomes" id="UP001201812"/>
    </source>
</evidence>
<evidence type="ECO:0000259" key="4">
    <source>
        <dbReference type="PROSITE" id="PS50071"/>
    </source>
</evidence>
<evidence type="ECO:0000256" key="2">
    <source>
        <dbReference type="PROSITE-ProRule" id="PRU00108"/>
    </source>
</evidence>
<dbReference type="AlphaFoldDB" id="A0AAD4MR25"/>
<dbReference type="EMBL" id="JAKKPZ010000117">
    <property type="protein sequence ID" value="KAI1701501.1"/>
    <property type="molecule type" value="Genomic_DNA"/>
</dbReference>
<keyword evidence="7" id="KW-1185">Reference proteome</keyword>
<comment type="subcellular location">
    <subcellularLocation>
        <location evidence="1 2 3">Nucleus</location>
    </subcellularLocation>
</comment>